<evidence type="ECO:0000256" key="4">
    <source>
        <dbReference type="ARBA" id="ARBA00022452"/>
    </source>
</evidence>
<protein>
    <submittedName>
        <fullName evidence="8">Outer membrane protein TolC</fullName>
    </submittedName>
</protein>
<dbReference type="Pfam" id="PF02321">
    <property type="entry name" value="OEP"/>
    <property type="match status" value="1"/>
</dbReference>
<dbReference type="PANTHER" id="PTHR30026">
    <property type="entry name" value="OUTER MEMBRANE PROTEIN TOLC"/>
    <property type="match status" value="1"/>
</dbReference>
<keyword evidence="6" id="KW-0472">Membrane</keyword>
<gene>
    <name evidence="8" type="ORF">SAMN06265182_0675</name>
</gene>
<proteinExistence type="inferred from homology"/>
<dbReference type="RefSeq" id="WP_096999859.1">
    <property type="nucleotide sequence ID" value="NZ_OBEI01000002.1"/>
</dbReference>
<reference evidence="9" key="1">
    <citation type="submission" date="2017-09" db="EMBL/GenBank/DDBJ databases">
        <authorList>
            <person name="Varghese N."/>
            <person name="Submissions S."/>
        </authorList>
    </citation>
    <scope>NUCLEOTIDE SEQUENCE [LARGE SCALE GENOMIC DNA]</scope>
    <source>
        <strain evidence="9">DSM 15103</strain>
    </source>
</reference>
<dbReference type="Proteomes" id="UP000219036">
    <property type="component" value="Unassembled WGS sequence"/>
</dbReference>
<dbReference type="AlphaFoldDB" id="A0A285NAD8"/>
<evidence type="ECO:0000256" key="1">
    <source>
        <dbReference type="ARBA" id="ARBA00004442"/>
    </source>
</evidence>
<dbReference type="GO" id="GO:0009279">
    <property type="term" value="C:cell outer membrane"/>
    <property type="evidence" value="ECO:0007669"/>
    <property type="project" value="UniProtKB-SubCell"/>
</dbReference>
<dbReference type="Gene3D" id="1.20.1600.10">
    <property type="entry name" value="Outer membrane efflux proteins (OEP)"/>
    <property type="match status" value="1"/>
</dbReference>
<keyword evidence="3" id="KW-0813">Transport</keyword>
<comment type="similarity">
    <text evidence="2">Belongs to the outer membrane factor (OMF) (TC 1.B.17) family.</text>
</comment>
<keyword evidence="7" id="KW-0998">Cell outer membrane</keyword>
<organism evidence="8 9">
    <name type="scientific">Persephonella hydrogeniphila</name>
    <dbReference type="NCBI Taxonomy" id="198703"/>
    <lineage>
        <taxon>Bacteria</taxon>
        <taxon>Pseudomonadati</taxon>
        <taxon>Aquificota</taxon>
        <taxon>Aquificia</taxon>
        <taxon>Aquificales</taxon>
        <taxon>Hydrogenothermaceae</taxon>
        <taxon>Persephonella</taxon>
    </lineage>
</organism>
<evidence type="ECO:0000256" key="7">
    <source>
        <dbReference type="ARBA" id="ARBA00023237"/>
    </source>
</evidence>
<evidence type="ECO:0000313" key="8">
    <source>
        <dbReference type="EMBL" id="SNZ06435.1"/>
    </source>
</evidence>
<keyword evidence="9" id="KW-1185">Reference proteome</keyword>
<accession>A0A285NAD8</accession>
<evidence type="ECO:0000256" key="6">
    <source>
        <dbReference type="ARBA" id="ARBA00023136"/>
    </source>
</evidence>
<dbReference type="InterPro" id="IPR051906">
    <property type="entry name" value="TolC-like"/>
</dbReference>
<dbReference type="PANTHER" id="PTHR30026:SF20">
    <property type="entry name" value="OUTER MEMBRANE PROTEIN TOLC"/>
    <property type="match status" value="1"/>
</dbReference>
<evidence type="ECO:0000256" key="5">
    <source>
        <dbReference type="ARBA" id="ARBA00022692"/>
    </source>
</evidence>
<evidence type="ECO:0000256" key="2">
    <source>
        <dbReference type="ARBA" id="ARBA00007613"/>
    </source>
</evidence>
<dbReference type="SUPFAM" id="SSF56954">
    <property type="entry name" value="Outer membrane efflux proteins (OEP)"/>
    <property type="match status" value="1"/>
</dbReference>
<dbReference type="GO" id="GO:0015562">
    <property type="term" value="F:efflux transmembrane transporter activity"/>
    <property type="evidence" value="ECO:0007669"/>
    <property type="project" value="InterPro"/>
</dbReference>
<dbReference type="GO" id="GO:1990281">
    <property type="term" value="C:efflux pump complex"/>
    <property type="evidence" value="ECO:0007669"/>
    <property type="project" value="TreeGrafter"/>
</dbReference>
<comment type="subcellular location">
    <subcellularLocation>
        <location evidence="1">Cell outer membrane</location>
    </subcellularLocation>
</comment>
<evidence type="ECO:0000256" key="3">
    <source>
        <dbReference type="ARBA" id="ARBA00022448"/>
    </source>
</evidence>
<dbReference type="OrthoDB" id="10026at2"/>
<dbReference type="GO" id="GO:0015288">
    <property type="term" value="F:porin activity"/>
    <property type="evidence" value="ECO:0007669"/>
    <property type="project" value="TreeGrafter"/>
</dbReference>
<keyword evidence="5" id="KW-0812">Transmembrane</keyword>
<name>A0A285NAD8_9AQUI</name>
<evidence type="ECO:0000313" key="9">
    <source>
        <dbReference type="Proteomes" id="UP000219036"/>
    </source>
</evidence>
<keyword evidence="4" id="KW-1134">Transmembrane beta strand</keyword>
<dbReference type="InterPro" id="IPR003423">
    <property type="entry name" value="OMP_efflux"/>
</dbReference>
<sequence>MIYRIVLFCTVVIFSVSYSETFEEILDRALKESPQLKSYRFETQTVEGEIKSAQAFPNPELFVQFGRLYTQTEENGLNITEFSINQPLKLWGTRKKAIEKALLKKSAFESLFDLKKREFTGELYSAFYSTLYLKEVLHIKEKEFKITKGIYEFVKKSYELGEDTKLNLFRAEKDLKIAQIELEQAKTEYTISLQKLSALAGFEIKDTKGSLTEIKQIKEIPLEELPEIRYIQKTIQSLDKEIQLQKALAKPQIGIEFSASEDEVDLGKYEFGIGITASVPVFYRNQGEIISILYEKKRYLSLIKQKEMVYSVKIKSLKEKYSLLTKQIEELDRKVIPSVSQALDLGKKSFKLREITLFELSDIRKQYIQALTYKASLLNELHQIYGEYIKIGGLR</sequence>
<dbReference type="EMBL" id="OBEI01000002">
    <property type="protein sequence ID" value="SNZ06435.1"/>
    <property type="molecule type" value="Genomic_DNA"/>
</dbReference>